<protein>
    <submittedName>
        <fullName evidence="1">Uncharacterized protein</fullName>
    </submittedName>
</protein>
<dbReference type="Proteomes" id="UP000234271">
    <property type="component" value="Chromosome"/>
</dbReference>
<organism evidence="1 2">
    <name type="scientific">Beggiatoa leptomitoformis</name>
    <dbReference type="NCBI Taxonomy" id="288004"/>
    <lineage>
        <taxon>Bacteria</taxon>
        <taxon>Pseudomonadati</taxon>
        <taxon>Pseudomonadota</taxon>
        <taxon>Gammaproteobacteria</taxon>
        <taxon>Thiotrichales</taxon>
        <taxon>Thiotrichaceae</taxon>
        <taxon>Beggiatoa</taxon>
    </lineage>
</organism>
<keyword evidence="2" id="KW-1185">Reference proteome</keyword>
<dbReference type="EMBL" id="CP018889">
    <property type="protein sequence ID" value="AUI69163.1"/>
    <property type="molecule type" value="Genomic_DNA"/>
</dbReference>
<proteinExistence type="predicted"/>
<dbReference type="KEGG" id="blep:AL038_13330"/>
<reference evidence="2" key="1">
    <citation type="submission" date="2016-12" db="EMBL/GenBank/DDBJ databases">
        <title>Complete Genome Sequence of Beggiatoa leptomitiformis D-401.</title>
        <authorList>
            <person name="Fomenkov A."/>
            <person name="Vincze T."/>
            <person name="Grabovich M."/>
            <person name="Anton B.P."/>
            <person name="Dubinina G."/>
            <person name="Orlova M."/>
            <person name="Belousova E."/>
            <person name="Roberts R.J."/>
        </authorList>
    </citation>
    <scope>NUCLEOTIDE SEQUENCE [LARGE SCALE GENOMIC DNA]</scope>
    <source>
        <strain evidence="2">D-401</strain>
    </source>
</reference>
<dbReference type="AlphaFoldDB" id="A0A2N9YFC8"/>
<gene>
    <name evidence="1" type="ORF">BLE401_10935</name>
</gene>
<evidence type="ECO:0000313" key="2">
    <source>
        <dbReference type="Proteomes" id="UP000234271"/>
    </source>
</evidence>
<name>A0A2N9YFC8_9GAMM</name>
<accession>A0A2N9YFC8</accession>
<dbReference type="RefSeq" id="WP_062153601.1">
    <property type="nucleotide sequence ID" value="NZ_CP012373.2"/>
</dbReference>
<evidence type="ECO:0000313" key="1">
    <source>
        <dbReference type="EMBL" id="AUI69163.1"/>
    </source>
</evidence>
<sequence length="121" mass="13719">MPYVDYEITVEKLIVGKNKEELSQQPIIYRVFQPQITTEYSSSDAKGQTSLFFLSKAPKGNVYGTKTPMHHLTLNRENPVSCSFEGKEFTPHTIKEAYNASSDDFLNAVLITVLKRNQLSD</sequence>